<protein>
    <submittedName>
        <fullName evidence="1">Addiction module protein</fullName>
    </submittedName>
</protein>
<accession>A0ABZ2MCD5</accession>
<reference evidence="1 2" key="1">
    <citation type="submission" date="2021-12" db="EMBL/GenBank/DDBJ databases">
        <title>Discovery of the Pendulisporaceae a myxobacterial family with distinct sporulation behavior and unique specialized metabolism.</title>
        <authorList>
            <person name="Garcia R."/>
            <person name="Popoff A."/>
            <person name="Bader C.D."/>
            <person name="Loehr J."/>
            <person name="Walesch S."/>
            <person name="Walt C."/>
            <person name="Boldt J."/>
            <person name="Bunk B."/>
            <person name="Haeckl F.J.F.P.J."/>
            <person name="Gunesch A.P."/>
            <person name="Birkelbach J."/>
            <person name="Nuebel U."/>
            <person name="Pietschmann T."/>
            <person name="Bach T."/>
            <person name="Mueller R."/>
        </authorList>
    </citation>
    <scope>NUCLEOTIDE SEQUENCE [LARGE SCALE GENOMIC DNA]</scope>
    <source>
        <strain evidence="1 2">MSr11954</strain>
    </source>
</reference>
<sequence length="69" mass="7881">MSDSRDLKDARTFELIQSLEGAAADPDAPELWKREIARRVDDIEAGTAELEDWEEVRDRLRAATAVRRP</sequence>
<dbReference type="RefSeq" id="WP_394829761.1">
    <property type="nucleotide sequence ID" value="NZ_CP089984.1"/>
</dbReference>
<gene>
    <name evidence="1" type="ORF">LZC94_23425</name>
</gene>
<dbReference type="Pfam" id="PF09720">
    <property type="entry name" value="Unstab_antitox"/>
    <property type="match status" value="1"/>
</dbReference>
<evidence type="ECO:0000313" key="2">
    <source>
        <dbReference type="Proteomes" id="UP001370348"/>
    </source>
</evidence>
<dbReference type="EMBL" id="CP089984">
    <property type="protein sequence ID" value="WXB20156.1"/>
    <property type="molecule type" value="Genomic_DNA"/>
</dbReference>
<proteinExistence type="predicted"/>
<keyword evidence="2" id="KW-1185">Reference proteome</keyword>
<name>A0ABZ2MCD5_9BACT</name>
<dbReference type="Proteomes" id="UP001370348">
    <property type="component" value="Chromosome"/>
</dbReference>
<dbReference type="InterPro" id="IPR013406">
    <property type="entry name" value="CHP02574_addiction_mod"/>
</dbReference>
<evidence type="ECO:0000313" key="1">
    <source>
        <dbReference type="EMBL" id="WXB20156.1"/>
    </source>
</evidence>
<organism evidence="1 2">
    <name type="scientific">Pendulispora albinea</name>
    <dbReference type="NCBI Taxonomy" id="2741071"/>
    <lineage>
        <taxon>Bacteria</taxon>
        <taxon>Pseudomonadati</taxon>
        <taxon>Myxococcota</taxon>
        <taxon>Myxococcia</taxon>
        <taxon>Myxococcales</taxon>
        <taxon>Sorangiineae</taxon>
        <taxon>Pendulisporaceae</taxon>
        <taxon>Pendulispora</taxon>
    </lineage>
</organism>